<dbReference type="Gene3D" id="2.40.10.120">
    <property type="match status" value="1"/>
</dbReference>
<dbReference type="EMBL" id="CP015519">
    <property type="protein sequence ID" value="APG28564.1"/>
    <property type="molecule type" value="Genomic_DNA"/>
</dbReference>
<feature type="active site" description="Charge relay system" evidence="7">
    <location>
        <position position="154"/>
    </location>
</feature>
<evidence type="ECO:0000256" key="2">
    <source>
        <dbReference type="ARBA" id="ARBA00022670"/>
    </source>
</evidence>
<feature type="domain" description="PDZ" evidence="9">
    <location>
        <begin position="265"/>
        <end position="361"/>
    </location>
</feature>
<dbReference type="SMART" id="SM00228">
    <property type="entry name" value="PDZ"/>
    <property type="match status" value="2"/>
</dbReference>
<dbReference type="Pfam" id="PF13365">
    <property type="entry name" value="Trypsin_2"/>
    <property type="match status" value="1"/>
</dbReference>
<evidence type="ECO:0000256" key="4">
    <source>
        <dbReference type="ARBA" id="ARBA00022737"/>
    </source>
</evidence>
<dbReference type="InterPro" id="IPR009003">
    <property type="entry name" value="Peptidase_S1_PA"/>
</dbReference>
<dbReference type="PANTHER" id="PTHR22939">
    <property type="entry name" value="SERINE PROTEASE FAMILY S1C HTRA-RELATED"/>
    <property type="match status" value="1"/>
</dbReference>
<dbReference type="InterPro" id="IPR011782">
    <property type="entry name" value="Pept_S1C_Do"/>
</dbReference>
<dbReference type="InterPro" id="IPR036034">
    <property type="entry name" value="PDZ_sf"/>
</dbReference>
<evidence type="ECO:0000259" key="9">
    <source>
        <dbReference type="PROSITE" id="PS50106"/>
    </source>
</evidence>
<dbReference type="CDD" id="cd10839">
    <property type="entry name" value="cpPDZ1_DegP-like"/>
    <property type="match status" value="1"/>
</dbReference>
<evidence type="ECO:0000256" key="8">
    <source>
        <dbReference type="PIRSR" id="PIRSR611782-2"/>
    </source>
</evidence>
<dbReference type="Pfam" id="PF13180">
    <property type="entry name" value="PDZ_2"/>
    <property type="match status" value="2"/>
</dbReference>
<evidence type="ECO:0000256" key="1">
    <source>
        <dbReference type="ARBA" id="ARBA00010541"/>
    </source>
</evidence>
<dbReference type="InterPro" id="IPR001478">
    <property type="entry name" value="PDZ"/>
</dbReference>
<organism evidence="10 11">
    <name type="scientific">Syntrophotalea acetylenivorans</name>
    <dbReference type="NCBI Taxonomy" id="1842532"/>
    <lineage>
        <taxon>Bacteria</taxon>
        <taxon>Pseudomonadati</taxon>
        <taxon>Thermodesulfobacteriota</taxon>
        <taxon>Desulfuromonadia</taxon>
        <taxon>Desulfuromonadales</taxon>
        <taxon>Syntrophotaleaceae</taxon>
        <taxon>Syntrophotalea</taxon>
    </lineage>
</organism>
<dbReference type="SUPFAM" id="SSF50156">
    <property type="entry name" value="PDZ domain-like"/>
    <property type="match status" value="2"/>
</dbReference>
<dbReference type="AlphaFoldDB" id="A0A1L3GRJ8"/>
<dbReference type="SUPFAM" id="SSF50494">
    <property type="entry name" value="Trypsin-like serine proteases"/>
    <property type="match status" value="1"/>
</dbReference>
<dbReference type="OrthoDB" id="9758917at2"/>
<accession>A0A1L3GRJ8</accession>
<evidence type="ECO:0000256" key="6">
    <source>
        <dbReference type="ARBA" id="ARBA00022825"/>
    </source>
</evidence>
<evidence type="ECO:0000256" key="5">
    <source>
        <dbReference type="ARBA" id="ARBA00022801"/>
    </source>
</evidence>
<keyword evidence="3" id="KW-0732">Signal</keyword>
<evidence type="ECO:0000256" key="7">
    <source>
        <dbReference type="PIRSR" id="PIRSR611782-1"/>
    </source>
</evidence>
<keyword evidence="11" id="KW-1185">Reference proteome</keyword>
<comment type="similarity">
    <text evidence="1">Belongs to the peptidase S1C family.</text>
</comment>
<keyword evidence="4" id="KW-0677">Repeat</keyword>
<keyword evidence="2" id="KW-0645">Protease</keyword>
<reference evidence="10 11" key="1">
    <citation type="journal article" date="2017" name="Genome Announc.">
        <title>Complete Genome Sequences of Two Acetylene-Fermenting Pelobacter acetylenicus Strains.</title>
        <authorList>
            <person name="Sutton J.M."/>
            <person name="Baesman S.M."/>
            <person name="Fierst J.L."/>
            <person name="Poret-Peterson A.T."/>
            <person name="Oremland R.S."/>
            <person name="Dunlap D.S."/>
            <person name="Akob D.M."/>
        </authorList>
    </citation>
    <scope>NUCLEOTIDE SEQUENCE [LARGE SCALE GENOMIC DNA]</scope>
    <source>
        <strain evidence="10 11">SFB93</strain>
    </source>
</reference>
<feature type="active site" description="Charge relay system" evidence="7">
    <location>
        <position position="229"/>
    </location>
</feature>
<proteinExistence type="inferred from homology"/>
<evidence type="ECO:0000256" key="3">
    <source>
        <dbReference type="ARBA" id="ARBA00022729"/>
    </source>
</evidence>
<protein>
    <submittedName>
        <fullName evidence="10">Peptidase</fullName>
    </submittedName>
</protein>
<feature type="active site" description="Charge relay system" evidence="7">
    <location>
        <position position="124"/>
    </location>
</feature>
<feature type="binding site" evidence="8">
    <location>
        <position position="124"/>
    </location>
    <ligand>
        <name>substrate</name>
    </ligand>
</feature>
<dbReference type="NCBIfam" id="TIGR02037">
    <property type="entry name" value="degP_htrA_DO"/>
    <property type="match status" value="1"/>
</dbReference>
<feature type="binding site" evidence="8">
    <location>
        <begin position="245"/>
        <end position="249"/>
    </location>
    <ligand>
        <name>substrate</name>
    </ligand>
</feature>
<evidence type="ECO:0000313" key="11">
    <source>
        <dbReference type="Proteomes" id="UP000182517"/>
    </source>
</evidence>
<feature type="binding site" evidence="8">
    <location>
        <position position="154"/>
    </location>
    <ligand>
        <name>substrate</name>
    </ligand>
</feature>
<gene>
    <name evidence="10" type="ORF">A7E78_12355</name>
</gene>
<keyword evidence="6" id="KW-0720">Serine protease</keyword>
<dbReference type="GO" id="GO:0006508">
    <property type="term" value="P:proteolysis"/>
    <property type="evidence" value="ECO:0007669"/>
    <property type="project" value="UniProtKB-KW"/>
</dbReference>
<dbReference type="PROSITE" id="PS51257">
    <property type="entry name" value="PROKAR_LIPOPROTEIN"/>
    <property type="match status" value="1"/>
</dbReference>
<dbReference type="KEGG" id="pef:A7E78_12355"/>
<evidence type="ECO:0000313" key="10">
    <source>
        <dbReference type="EMBL" id="APG28564.1"/>
    </source>
</evidence>
<dbReference type="RefSeq" id="WP_072284590.1">
    <property type="nucleotide sequence ID" value="NZ_CP015519.1"/>
</dbReference>
<dbReference type="InterPro" id="IPR001940">
    <property type="entry name" value="Peptidase_S1C"/>
</dbReference>
<dbReference type="PROSITE" id="PS50106">
    <property type="entry name" value="PDZ"/>
    <property type="match status" value="2"/>
</dbReference>
<dbReference type="Proteomes" id="UP000182517">
    <property type="component" value="Chromosome"/>
</dbReference>
<sequence>MSIYRFVLLACLLAGVLLGGCREQRQEASIPVSVRDSKVAPPVEKPPKELLTTQRAFSEVSTKVTPAVVNIQAARVRRGPQLGPMFEDFFGELFKRHPQRQQQTKSLGSGVIISAAGFILTNEHVVKGAEEIKVKLADGRVFDGELIGTDPDTDVAVLKIKDSNELPVAVLGDSDALQVGQWALAIGNPFGLDSTLTVGVISATGRTDVGIEAFEDFIQTDASINPGNSGGPLLNIYGEVIGINTAIVASGQGIGFAIPINLARLIAGQLMEKGEVVRGYLGVGIQPLSPALAESFGLDRPTGALVNQVLAGSPASVAGLRRGDLLLTYNGREISGVRSLQLLVANTPAGGTAELGILRDGERMQLTVTIVSREEQAAANEATESGKIRDGRKTGLGLTVIPAEEGGVRIEAVDPEGASAKGGVRPGDLVLAINQYKITDLSSFERAVQGIKQAKYVRLLLKRGSATLYLAFPAS</sequence>
<name>A0A1L3GRJ8_9BACT</name>
<feature type="binding site" evidence="8">
    <location>
        <begin position="227"/>
        <end position="229"/>
    </location>
    <ligand>
        <name>substrate</name>
    </ligand>
</feature>
<feature type="domain" description="PDZ" evidence="9">
    <location>
        <begin position="385"/>
        <end position="454"/>
    </location>
</feature>
<dbReference type="Gene3D" id="2.30.42.10">
    <property type="match status" value="2"/>
</dbReference>
<keyword evidence="5" id="KW-0378">Hydrolase</keyword>
<dbReference type="PRINTS" id="PR00834">
    <property type="entry name" value="PROTEASES2C"/>
</dbReference>
<dbReference type="PANTHER" id="PTHR22939:SF129">
    <property type="entry name" value="SERINE PROTEASE HTRA2, MITOCHONDRIAL"/>
    <property type="match status" value="1"/>
</dbReference>
<dbReference type="STRING" id="1842532.A7E78_12355"/>
<dbReference type="GO" id="GO:0004252">
    <property type="term" value="F:serine-type endopeptidase activity"/>
    <property type="evidence" value="ECO:0007669"/>
    <property type="project" value="InterPro"/>
</dbReference>